<sequence length="213" mass="24778">MLSFWPERPFGEVSRASTTQLAIHHFLYSIIGLHLPFVLQSRLAIRRLPISVAKSVLHQVWHTRTLCELKSHSAVRWVVFAISRIAFLHFFSLFAPFCPVVSLPCSLAFKTINRFNKKVYKYCCLRLNINAHKKGSNYIYNYQLCTQSFKLRLIIVKCNQAHNACFKCKFKLNKGLEITYNSHTQKDEHLHDSTHRLALIFQSTFVLAHARSQ</sequence>
<organism evidence="1 2">
    <name type="scientific">Solanum commersonii</name>
    <name type="common">Commerson's wild potato</name>
    <name type="synonym">Commerson's nightshade</name>
    <dbReference type="NCBI Taxonomy" id="4109"/>
    <lineage>
        <taxon>Eukaryota</taxon>
        <taxon>Viridiplantae</taxon>
        <taxon>Streptophyta</taxon>
        <taxon>Embryophyta</taxon>
        <taxon>Tracheophyta</taxon>
        <taxon>Spermatophyta</taxon>
        <taxon>Magnoliopsida</taxon>
        <taxon>eudicotyledons</taxon>
        <taxon>Gunneridae</taxon>
        <taxon>Pentapetalae</taxon>
        <taxon>asterids</taxon>
        <taxon>lamiids</taxon>
        <taxon>Solanales</taxon>
        <taxon>Solanaceae</taxon>
        <taxon>Solanoideae</taxon>
        <taxon>Solaneae</taxon>
        <taxon>Solanum</taxon>
    </lineage>
</organism>
<proteinExistence type="predicted"/>
<evidence type="ECO:0000313" key="2">
    <source>
        <dbReference type="Proteomes" id="UP000824120"/>
    </source>
</evidence>
<gene>
    <name evidence="1" type="ORF">H5410_036866</name>
</gene>
<reference evidence="1 2" key="1">
    <citation type="submission" date="2020-09" db="EMBL/GenBank/DDBJ databases">
        <title>De no assembly of potato wild relative species, Solanum commersonii.</title>
        <authorList>
            <person name="Cho K."/>
        </authorList>
    </citation>
    <scope>NUCLEOTIDE SEQUENCE [LARGE SCALE GENOMIC DNA]</scope>
    <source>
        <strain evidence="1">LZ3.2</strain>
        <tissue evidence="1">Leaf</tissue>
    </source>
</reference>
<dbReference type="EMBL" id="JACXVP010000007">
    <property type="protein sequence ID" value="KAG5595634.1"/>
    <property type="molecule type" value="Genomic_DNA"/>
</dbReference>
<evidence type="ECO:0000313" key="1">
    <source>
        <dbReference type="EMBL" id="KAG5595634.1"/>
    </source>
</evidence>
<dbReference type="Proteomes" id="UP000824120">
    <property type="component" value="Chromosome 7"/>
</dbReference>
<dbReference type="AlphaFoldDB" id="A0A9J5Y6F7"/>
<name>A0A9J5Y6F7_SOLCO</name>
<keyword evidence="2" id="KW-1185">Reference proteome</keyword>
<comment type="caution">
    <text evidence="1">The sequence shown here is derived from an EMBL/GenBank/DDBJ whole genome shotgun (WGS) entry which is preliminary data.</text>
</comment>
<protein>
    <submittedName>
        <fullName evidence="1">Uncharacterized protein</fullName>
    </submittedName>
</protein>
<accession>A0A9J5Y6F7</accession>
<feature type="non-terminal residue" evidence="1">
    <location>
        <position position="213"/>
    </location>
</feature>